<evidence type="ECO:0000256" key="10">
    <source>
        <dbReference type="ARBA" id="ARBA00022679"/>
    </source>
</evidence>
<dbReference type="GO" id="GO:0005886">
    <property type="term" value="C:plasma membrane"/>
    <property type="evidence" value="ECO:0007669"/>
    <property type="project" value="UniProtKB-SubCell"/>
</dbReference>
<feature type="transmembrane region" description="Helical" evidence="19">
    <location>
        <begin position="80"/>
        <end position="101"/>
    </location>
</feature>
<keyword evidence="12 18" id="KW-0548">Nucleotidyltransferase</keyword>
<feature type="transmembrane region" description="Helical" evidence="19">
    <location>
        <begin position="216"/>
        <end position="234"/>
    </location>
</feature>
<dbReference type="InterPro" id="IPR000374">
    <property type="entry name" value="PC_trans"/>
</dbReference>
<dbReference type="UniPathway" id="UPA00557">
    <property type="reaction ID" value="UER00614"/>
</dbReference>
<comment type="catalytic activity">
    <reaction evidence="1 18">
        <text>a 1,2-diacyl-sn-glycero-3-phosphate + CTP + H(+) = a CDP-1,2-diacyl-sn-glycerol + diphosphate</text>
        <dbReference type="Rhea" id="RHEA:16229"/>
        <dbReference type="ChEBI" id="CHEBI:15378"/>
        <dbReference type="ChEBI" id="CHEBI:33019"/>
        <dbReference type="ChEBI" id="CHEBI:37563"/>
        <dbReference type="ChEBI" id="CHEBI:58332"/>
        <dbReference type="ChEBI" id="CHEBI:58608"/>
        <dbReference type="EC" id="2.7.7.41"/>
    </reaction>
</comment>
<evidence type="ECO:0000313" key="21">
    <source>
        <dbReference type="Proteomes" id="UP000236173"/>
    </source>
</evidence>
<evidence type="ECO:0000256" key="2">
    <source>
        <dbReference type="ARBA" id="ARBA00004651"/>
    </source>
</evidence>
<evidence type="ECO:0000256" key="1">
    <source>
        <dbReference type="ARBA" id="ARBA00001698"/>
    </source>
</evidence>
<name>A0A2H5XDU8_9BACT</name>
<keyword evidence="11 18" id="KW-0812">Transmembrane</keyword>
<keyword evidence="17" id="KW-1208">Phospholipid metabolism</keyword>
<evidence type="ECO:0000256" key="13">
    <source>
        <dbReference type="ARBA" id="ARBA00022989"/>
    </source>
</evidence>
<evidence type="ECO:0000256" key="15">
    <source>
        <dbReference type="ARBA" id="ARBA00023136"/>
    </source>
</evidence>
<dbReference type="GO" id="GO:0016024">
    <property type="term" value="P:CDP-diacylglycerol biosynthetic process"/>
    <property type="evidence" value="ECO:0007669"/>
    <property type="project" value="UniProtKB-UniPathway"/>
</dbReference>
<evidence type="ECO:0000256" key="8">
    <source>
        <dbReference type="ARBA" id="ARBA00022475"/>
    </source>
</evidence>
<comment type="pathway">
    <text evidence="4">Lipid metabolism.</text>
</comment>
<reference evidence="21" key="1">
    <citation type="submission" date="2017-09" db="EMBL/GenBank/DDBJ databases">
        <title>Metaegenomics of thermophilic ammonia-oxidizing enrichment culture.</title>
        <authorList>
            <person name="Kato S."/>
            <person name="Suzuki K."/>
        </authorList>
    </citation>
    <scope>NUCLEOTIDE SEQUENCE [LARGE SCALE GENOMIC DNA]</scope>
</reference>
<protein>
    <recommendedName>
        <fullName evidence="7 18">Phosphatidate cytidylyltransferase</fullName>
        <ecNumber evidence="6 18">2.7.7.41</ecNumber>
    </recommendedName>
</protein>
<keyword evidence="9" id="KW-0444">Lipid biosynthesis</keyword>
<keyword evidence="8" id="KW-1003">Cell membrane</keyword>
<proteinExistence type="inferred from homology"/>
<evidence type="ECO:0000256" key="7">
    <source>
        <dbReference type="ARBA" id="ARBA00019373"/>
    </source>
</evidence>
<keyword evidence="10 18" id="KW-0808">Transferase</keyword>
<keyword evidence="16" id="KW-0594">Phospholipid biosynthesis</keyword>
<dbReference type="PROSITE" id="PS01315">
    <property type="entry name" value="CDS"/>
    <property type="match status" value="1"/>
</dbReference>
<keyword evidence="13 19" id="KW-1133">Transmembrane helix</keyword>
<dbReference type="PANTHER" id="PTHR46382:SF1">
    <property type="entry name" value="PHOSPHATIDATE CYTIDYLYLTRANSFERASE"/>
    <property type="match status" value="1"/>
</dbReference>
<dbReference type="EMBL" id="BEHT01000025">
    <property type="protein sequence ID" value="GBC99352.1"/>
    <property type="molecule type" value="Genomic_DNA"/>
</dbReference>
<evidence type="ECO:0000256" key="4">
    <source>
        <dbReference type="ARBA" id="ARBA00005189"/>
    </source>
</evidence>
<evidence type="ECO:0000256" key="17">
    <source>
        <dbReference type="ARBA" id="ARBA00023264"/>
    </source>
</evidence>
<feature type="transmembrane region" description="Helical" evidence="19">
    <location>
        <begin position="189"/>
        <end position="210"/>
    </location>
</feature>
<evidence type="ECO:0000256" key="14">
    <source>
        <dbReference type="ARBA" id="ARBA00023098"/>
    </source>
</evidence>
<feature type="transmembrane region" description="Helical" evidence="19">
    <location>
        <begin position="147"/>
        <end position="168"/>
    </location>
</feature>
<comment type="subcellular location">
    <subcellularLocation>
        <location evidence="2">Cell membrane</location>
        <topology evidence="2">Multi-pass membrane protein</topology>
    </subcellularLocation>
</comment>
<feature type="transmembrane region" description="Helical" evidence="19">
    <location>
        <begin position="51"/>
        <end position="68"/>
    </location>
</feature>
<comment type="caution">
    <text evidence="20">The sequence shown here is derived from an EMBL/GenBank/DDBJ whole genome shotgun (WGS) entry which is preliminary data.</text>
</comment>
<evidence type="ECO:0000256" key="18">
    <source>
        <dbReference type="RuleBase" id="RU003938"/>
    </source>
</evidence>
<keyword evidence="15 19" id="KW-0472">Membrane</keyword>
<dbReference type="GO" id="GO:0004605">
    <property type="term" value="F:phosphatidate cytidylyltransferase activity"/>
    <property type="evidence" value="ECO:0007669"/>
    <property type="project" value="UniProtKB-EC"/>
</dbReference>
<evidence type="ECO:0000256" key="3">
    <source>
        <dbReference type="ARBA" id="ARBA00005119"/>
    </source>
</evidence>
<dbReference type="AlphaFoldDB" id="A0A2H5XDU8"/>
<comment type="pathway">
    <text evidence="3 18">Phospholipid metabolism; CDP-diacylglycerol biosynthesis; CDP-diacylglycerol from sn-glycerol 3-phosphate: step 3/3.</text>
</comment>
<dbReference type="PANTHER" id="PTHR46382">
    <property type="entry name" value="PHOSPHATIDATE CYTIDYLYLTRANSFERASE"/>
    <property type="match status" value="1"/>
</dbReference>
<evidence type="ECO:0000256" key="5">
    <source>
        <dbReference type="ARBA" id="ARBA00010185"/>
    </source>
</evidence>
<evidence type="ECO:0000256" key="11">
    <source>
        <dbReference type="ARBA" id="ARBA00022692"/>
    </source>
</evidence>
<feature type="transmembrane region" description="Helical" evidence="19">
    <location>
        <begin position="6"/>
        <end position="39"/>
    </location>
</feature>
<keyword evidence="14" id="KW-0443">Lipid metabolism</keyword>
<organism evidence="20 21">
    <name type="scientific">Candidatus Fervidibacter japonicus</name>
    <dbReference type="NCBI Taxonomy" id="2035412"/>
    <lineage>
        <taxon>Bacteria</taxon>
        <taxon>Candidatus Fervidibacterota</taxon>
        <taxon>Candidatus Fervidibacter</taxon>
    </lineage>
</organism>
<evidence type="ECO:0000256" key="12">
    <source>
        <dbReference type="ARBA" id="ARBA00022695"/>
    </source>
</evidence>
<evidence type="ECO:0000256" key="19">
    <source>
        <dbReference type="SAM" id="Phobius"/>
    </source>
</evidence>
<accession>A0A2H5XDU8</accession>
<feature type="transmembrane region" description="Helical" evidence="19">
    <location>
        <begin position="113"/>
        <end position="135"/>
    </location>
</feature>
<evidence type="ECO:0000313" key="20">
    <source>
        <dbReference type="EMBL" id="GBC99352.1"/>
    </source>
</evidence>
<evidence type="ECO:0000256" key="9">
    <source>
        <dbReference type="ARBA" id="ARBA00022516"/>
    </source>
</evidence>
<evidence type="ECO:0000256" key="16">
    <source>
        <dbReference type="ARBA" id="ARBA00023209"/>
    </source>
</evidence>
<comment type="similarity">
    <text evidence="5 18">Belongs to the CDS family.</text>
</comment>
<evidence type="ECO:0000256" key="6">
    <source>
        <dbReference type="ARBA" id="ARBA00012487"/>
    </source>
</evidence>
<dbReference type="Pfam" id="PF01148">
    <property type="entry name" value="CTP_transf_1"/>
    <property type="match status" value="1"/>
</dbReference>
<gene>
    <name evidence="20" type="primary">cdsA</name>
    <name evidence="20" type="ORF">HRbin17_01874</name>
</gene>
<dbReference type="EC" id="2.7.7.41" evidence="6 18"/>
<sequence length="286" mass="30305">MVRWRLLSAAVGIPVGVALVWVGGVPFAVAVWALAAMGLWELAQGLRQRDIVVLKEIAFPCTLAWLVGAHRAHDAPAALFHLWVGMAALTLFGSMTAHIFWRRGEPVPAGWRLHSIAATVFSALYISMFAFPLLLRHWSAQGEGAGRAIVLTLLATVWGTDATAFFVGTHMGKHPIAPQVSPGKTVEGALSGIAGGVVAAVLCWWVLSAFKAAPSVPLPTVALFAVVVSAVGQLGDLGKSVLKRDLGIKDFGALIPGHGGVLDRFDSLLITAPLVYFTALWRWGAP</sequence>
<dbReference type="Proteomes" id="UP000236173">
    <property type="component" value="Unassembled WGS sequence"/>
</dbReference>